<keyword evidence="1" id="KW-0472">Membrane</keyword>
<name>A0A8S1MRX5_9CILI</name>
<reference evidence="2" key="1">
    <citation type="submission" date="2021-01" db="EMBL/GenBank/DDBJ databases">
        <authorList>
            <consortium name="Genoscope - CEA"/>
            <person name="William W."/>
        </authorList>
    </citation>
    <scope>NUCLEOTIDE SEQUENCE</scope>
</reference>
<keyword evidence="1" id="KW-1133">Transmembrane helix</keyword>
<dbReference type="AlphaFoldDB" id="A0A8S1MRX5"/>
<sequence>MEESSKIILGWIVISLVILCVSCEIITLLFEICKLLYEKILDLLKLLLNKEQINKNIQTRNDIQEVIEPKILKENKLSFMKHGQLHQFIK</sequence>
<gene>
    <name evidence="2" type="ORF">PSON_ATCC_30995.1.T0440138</name>
</gene>
<feature type="transmembrane region" description="Helical" evidence="1">
    <location>
        <begin position="7"/>
        <end position="30"/>
    </location>
</feature>
<keyword evidence="3" id="KW-1185">Reference proteome</keyword>
<comment type="caution">
    <text evidence="2">The sequence shown here is derived from an EMBL/GenBank/DDBJ whole genome shotgun (WGS) entry which is preliminary data.</text>
</comment>
<evidence type="ECO:0000256" key="1">
    <source>
        <dbReference type="SAM" id="Phobius"/>
    </source>
</evidence>
<evidence type="ECO:0000313" key="3">
    <source>
        <dbReference type="Proteomes" id="UP000692954"/>
    </source>
</evidence>
<organism evidence="2 3">
    <name type="scientific">Paramecium sonneborni</name>
    <dbReference type="NCBI Taxonomy" id="65129"/>
    <lineage>
        <taxon>Eukaryota</taxon>
        <taxon>Sar</taxon>
        <taxon>Alveolata</taxon>
        <taxon>Ciliophora</taxon>
        <taxon>Intramacronucleata</taxon>
        <taxon>Oligohymenophorea</taxon>
        <taxon>Peniculida</taxon>
        <taxon>Parameciidae</taxon>
        <taxon>Paramecium</taxon>
    </lineage>
</organism>
<dbReference type="EMBL" id="CAJJDN010000044">
    <property type="protein sequence ID" value="CAD8082930.1"/>
    <property type="molecule type" value="Genomic_DNA"/>
</dbReference>
<keyword evidence="1" id="KW-0812">Transmembrane</keyword>
<proteinExistence type="predicted"/>
<protein>
    <submittedName>
        <fullName evidence="2">Uncharacterized protein</fullName>
    </submittedName>
</protein>
<accession>A0A8S1MRX5</accession>
<dbReference type="Proteomes" id="UP000692954">
    <property type="component" value="Unassembled WGS sequence"/>
</dbReference>
<evidence type="ECO:0000313" key="2">
    <source>
        <dbReference type="EMBL" id="CAD8082930.1"/>
    </source>
</evidence>